<comment type="subunit">
    <text evidence="2">The nucleosome is a histone octamer containing two molecules each of H2A, H2B, H3 and H4 assembled in one H3-H4 heterotetramer and two H2A-H2B heterodimers. The octamer wraps approximately 147 bp of DNA.</text>
</comment>
<dbReference type="InterPro" id="IPR032454">
    <property type="entry name" value="Histone_H2A_C"/>
</dbReference>
<evidence type="ECO:0000259" key="4">
    <source>
        <dbReference type="Pfam" id="PF00125"/>
    </source>
</evidence>
<evidence type="ECO:0000256" key="2">
    <source>
        <dbReference type="RuleBase" id="RU003767"/>
    </source>
</evidence>
<dbReference type="SUPFAM" id="SSF47113">
    <property type="entry name" value="Histone-fold"/>
    <property type="match status" value="1"/>
</dbReference>
<keyword evidence="2" id="KW-0539">Nucleus</keyword>
<feature type="region of interest" description="Disordered" evidence="3">
    <location>
        <begin position="150"/>
        <end position="198"/>
    </location>
</feature>
<dbReference type="EMBL" id="AJWJ01000046">
    <property type="protein sequence ID" value="KAF2076850.1"/>
    <property type="molecule type" value="Genomic_DNA"/>
</dbReference>
<keyword evidence="2" id="KW-0158">Chromosome</keyword>
<gene>
    <name evidence="6" type="ORF">CYY_001817</name>
</gene>
<evidence type="ECO:0000259" key="5">
    <source>
        <dbReference type="Pfam" id="PF16211"/>
    </source>
</evidence>
<feature type="domain" description="Histone H2A C-terminal" evidence="5">
    <location>
        <begin position="131"/>
        <end position="148"/>
    </location>
</feature>
<dbReference type="GO" id="GO:0046982">
    <property type="term" value="F:protein heterodimerization activity"/>
    <property type="evidence" value="ECO:0007669"/>
    <property type="project" value="InterPro"/>
</dbReference>
<dbReference type="FunFam" id="1.10.20.10:FF:000093">
    <property type="entry name" value="Histone H2A"/>
    <property type="match status" value="1"/>
</dbReference>
<reference evidence="6" key="1">
    <citation type="submission" date="2020-01" db="EMBL/GenBank/DDBJ databases">
        <title>Development of genomics and gene disruption for Polysphondylium violaceum indicates a role for the polyketide synthase stlB in stalk morphogenesis.</title>
        <authorList>
            <person name="Narita B."/>
            <person name="Kawabe Y."/>
            <person name="Kin K."/>
            <person name="Saito T."/>
            <person name="Gibbs R."/>
            <person name="Kuspa A."/>
            <person name="Muzny D."/>
            <person name="Queller D."/>
            <person name="Richards S."/>
            <person name="Strassman J."/>
            <person name="Sucgang R."/>
            <person name="Worley K."/>
            <person name="Schaap P."/>
        </authorList>
    </citation>
    <scope>NUCLEOTIDE SEQUENCE</scope>
    <source>
        <strain evidence="6">QSvi11</strain>
    </source>
</reference>
<comment type="caution">
    <text evidence="6">The sequence shown here is derived from an EMBL/GenBank/DDBJ whole genome shotgun (WGS) entry which is preliminary data.</text>
</comment>
<keyword evidence="2" id="KW-0544">Nucleosome core</keyword>
<evidence type="ECO:0000313" key="6">
    <source>
        <dbReference type="EMBL" id="KAF2076850.1"/>
    </source>
</evidence>
<dbReference type="InterPro" id="IPR009072">
    <property type="entry name" value="Histone-fold"/>
</dbReference>
<proteinExistence type="inferred from homology"/>
<dbReference type="GO" id="GO:0000786">
    <property type="term" value="C:nucleosome"/>
    <property type="evidence" value="ECO:0007669"/>
    <property type="project" value="UniProtKB-KW"/>
</dbReference>
<name>A0A8J4Q0E3_9MYCE</name>
<dbReference type="PRINTS" id="PR00620">
    <property type="entry name" value="HISTONEH2A"/>
</dbReference>
<sequence length="198" mass="22591">MSSSQEQPLPQPQQSITTEEKKAKAASISKKRGEKVVNSSKKKKDVTDQQKERLSRSSRANITFPVSRVERLLREGRYAPRVESTAPVYLAAILEYLVYEILELSHQICERNKRTRITPQHINWAVSNDLELNHLLQDVTITFGGVLPMSFPTDKKKNSKTEPPTQKTNKKEGPAVDQYNEEDEDDQEHSAIQPSQTY</sequence>
<comment type="subcellular location">
    <subcellularLocation>
        <location evidence="2">Nucleus</location>
    </subcellularLocation>
</comment>
<feature type="compositionally biased region" description="Low complexity" evidence="3">
    <location>
        <begin position="1"/>
        <end position="17"/>
    </location>
</feature>
<dbReference type="OrthoDB" id="9421954at2759"/>
<feature type="compositionally biased region" description="Basic and acidic residues" evidence="3">
    <location>
        <begin position="45"/>
        <end position="55"/>
    </location>
</feature>
<dbReference type="Proteomes" id="UP000695562">
    <property type="component" value="Unassembled WGS sequence"/>
</dbReference>
<comment type="similarity">
    <text evidence="1 2">Belongs to the histone H2A family.</text>
</comment>
<dbReference type="Gene3D" id="1.10.20.10">
    <property type="entry name" value="Histone, subunit A"/>
    <property type="match status" value="1"/>
</dbReference>
<dbReference type="Pfam" id="PF16211">
    <property type="entry name" value="Histone_H2A_C"/>
    <property type="match status" value="1"/>
</dbReference>
<evidence type="ECO:0000313" key="7">
    <source>
        <dbReference type="Proteomes" id="UP000695562"/>
    </source>
</evidence>
<dbReference type="InterPro" id="IPR002119">
    <property type="entry name" value="Histone_H2A"/>
</dbReference>
<keyword evidence="7" id="KW-1185">Reference proteome</keyword>
<dbReference type="GO" id="GO:0030527">
    <property type="term" value="F:structural constituent of chromatin"/>
    <property type="evidence" value="ECO:0007669"/>
    <property type="project" value="InterPro"/>
</dbReference>
<organism evidence="6 7">
    <name type="scientific">Polysphondylium violaceum</name>
    <dbReference type="NCBI Taxonomy" id="133409"/>
    <lineage>
        <taxon>Eukaryota</taxon>
        <taxon>Amoebozoa</taxon>
        <taxon>Evosea</taxon>
        <taxon>Eumycetozoa</taxon>
        <taxon>Dictyostelia</taxon>
        <taxon>Dictyosteliales</taxon>
        <taxon>Dictyosteliaceae</taxon>
        <taxon>Polysphondylium</taxon>
    </lineage>
</organism>
<dbReference type="SMART" id="SM00414">
    <property type="entry name" value="H2A"/>
    <property type="match status" value="1"/>
</dbReference>
<dbReference type="Pfam" id="PF00125">
    <property type="entry name" value="Histone"/>
    <property type="match status" value="1"/>
</dbReference>
<feature type="region of interest" description="Disordered" evidence="3">
    <location>
        <begin position="1"/>
        <end position="59"/>
    </location>
</feature>
<feature type="domain" description="Core Histone H2A/H2B/H3" evidence="4">
    <location>
        <begin position="46"/>
        <end position="126"/>
    </location>
</feature>
<keyword evidence="2" id="KW-0238">DNA-binding</keyword>
<accession>A0A8J4Q0E3</accession>
<dbReference type="PANTHER" id="PTHR23430">
    <property type="entry name" value="HISTONE H2A"/>
    <property type="match status" value="1"/>
</dbReference>
<dbReference type="GO" id="GO:0005634">
    <property type="term" value="C:nucleus"/>
    <property type="evidence" value="ECO:0007669"/>
    <property type="project" value="UniProtKB-SubCell"/>
</dbReference>
<dbReference type="AlphaFoldDB" id="A0A8J4Q0E3"/>
<dbReference type="InterPro" id="IPR007125">
    <property type="entry name" value="H2A/H2B/H3"/>
</dbReference>
<evidence type="ECO:0000256" key="1">
    <source>
        <dbReference type="ARBA" id="ARBA00010691"/>
    </source>
</evidence>
<protein>
    <recommendedName>
        <fullName evidence="2">Histone H2A</fullName>
    </recommendedName>
</protein>
<dbReference type="CDD" id="cd00074">
    <property type="entry name" value="HFD_H2A"/>
    <property type="match status" value="1"/>
</dbReference>
<evidence type="ECO:0000256" key="3">
    <source>
        <dbReference type="SAM" id="MobiDB-lite"/>
    </source>
</evidence>
<dbReference type="GO" id="GO:0003677">
    <property type="term" value="F:DNA binding"/>
    <property type="evidence" value="ECO:0007669"/>
    <property type="project" value="UniProtKB-KW"/>
</dbReference>